<feature type="transmembrane region" description="Helical" evidence="6">
    <location>
        <begin position="319"/>
        <end position="344"/>
    </location>
</feature>
<dbReference type="PRINTS" id="PR01035">
    <property type="entry name" value="TCRTETA"/>
</dbReference>
<feature type="transmembrane region" description="Helical" evidence="6">
    <location>
        <begin position="161"/>
        <end position="182"/>
    </location>
</feature>
<dbReference type="InterPro" id="IPR020846">
    <property type="entry name" value="MFS_dom"/>
</dbReference>
<dbReference type="PANTHER" id="PTHR23504">
    <property type="entry name" value="MAJOR FACILITATOR SUPERFAMILY DOMAIN-CONTAINING PROTEIN 10"/>
    <property type="match status" value="1"/>
</dbReference>
<feature type="transmembrane region" description="Helical" evidence="6">
    <location>
        <begin position="232"/>
        <end position="254"/>
    </location>
</feature>
<dbReference type="AlphaFoldDB" id="A0A939G8B0"/>
<keyword evidence="9" id="KW-1185">Reference proteome</keyword>
<evidence type="ECO:0000256" key="1">
    <source>
        <dbReference type="ARBA" id="ARBA00004141"/>
    </source>
</evidence>
<comment type="subcellular location">
    <subcellularLocation>
        <location evidence="1">Membrane</location>
        <topology evidence="1">Multi-pass membrane protein</topology>
    </subcellularLocation>
</comment>
<feature type="transmembrane region" description="Helical" evidence="6">
    <location>
        <begin position="296"/>
        <end position="313"/>
    </location>
</feature>
<sequence length="406" mass="44135">MPKNRLLLLIYLLVFIDVTVGSATGPVRPQFVRSLSNPELWLAVGTALFQGVQLVSAPLLGSLSDRFGRKPLVILSSAGTLLANLLLLPVRAWAFFANRVSDGLTNGMYSLMRSSVTDLSPKEDLAKNSGYISTLVSLGGVFGPMVSGVALAFTRDPTRQVTLVVWTIIGLSALNVALSWFMTEPSNKQTNGDKPAPPDRAAVWQAVRDNLNVALLWQRLSDKEKAHKGVRFITILTILITLHQGYLTYFITYLELGPMKLSPQQTAYFFAYFGGLSALTNFLYFRFLVDRINRRTMLIISAFVGAGLHVMYANAGSNLWLLCGAVAVDTLTISLGSGILNGLFANLTGDDDRGELVGLNQALIGVASLLTTLIYGGLSTINLSLPFYWFAASLIALGIMSFRIKT</sequence>
<feature type="transmembrane region" description="Helical" evidence="6">
    <location>
        <begin position="266"/>
        <end position="284"/>
    </location>
</feature>
<feature type="transmembrane region" description="Helical" evidence="6">
    <location>
        <begin position="40"/>
        <end position="60"/>
    </location>
</feature>
<evidence type="ECO:0000256" key="3">
    <source>
        <dbReference type="ARBA" id="ARBA00022692"/>
    </source>
</evidence>
<feature type="transmembrane region" description="Helical" evidence="6">
    <location>
        <begin position="131"/>
        <end position="154"/>
    </location>
</feature>
<evidence type="ECO:0000256" key="4">
    <source>
        <dbReference type="ARBA" id="ARBA00022989"/>
    </source>
</evidence>
<feature type="transmembrane region" description="Helical" evidence="6">
    <location>
        <begin position="356"/>
        <end position="375"/>
    </location>
</feature>
<keyword evidence="5 6" id="KW-0472">Membrane</keyword>
<keyword evidence="4 6" id="KW-1133">Transmembrane helix</keyword>
<name>A0A939G8B0_9BACT</name>
<dbReference type="PANTHER" id="PTHR23504:SF15">
    <property type="entry name" value="MAJOR FACILITATOR SUPERFAMILY (MFS) PROFILE DOMAIN-CONTAINING PROTEIN"/>
    <property type="match status" value="1"/>
</dbReference>
<dbReference type="SUPFAM" id="SSF103473">
    <property type="entry name" value="MFS general substrate transporter"/>
    <property type="match status" value="1"/>
</dbReference>
<accession>A0A939G8B0</accession>
<dbReference type="RefSeq" id="WP_207336791.1">
    <property type="nucleotide sequence ID" value="NZ_JAFMYU010000015.1"/>
</dbReference>
<dbReference type="Pfam" id="PF07690">
    <property type="entry name" value="MFS_1"/>
    <property type="match status" value="1"/>
</dbReference>
<dbReference type="InterPro" id="IPR001958">
    <property type="entry name" value="Tet-R_TetA/multi-R_MdtG-like"/>
</dbReference>
<proteinExistence type="predicted"/>
<feature type="transmembrane region" description="Helical" evidence="6">
    <location>
        <begin position="387"/>
        <end position="404"/>
    </location>
</feature>
<evidence type="ECO:0000256" key="6">
    <source>
        <dbReference type="SAM" id="Phobius"/>
    </source>
</evidence>
<keyword evidence="3 6" id="KW-0812">Transmembrane</keyword>
<evidence type="ECO:0000259" key="7">
    <source>
        <dbReference type="PROSITE" id="PS50850"/>
    </source>
</evidence>
<evidence type="ECO:0000256" key="2">
    <source>
        <dbReference type="ARBA" id="ARBA00022448"/>
    </source>
</evidence>
<dbReference type="InterPro" id="IPR036259">
    <property type="entry name" value="MFS_trans_sf"/>
</dbReference>
<dbReference type="InterPro" id="IPR011701">
    <property type="entry name" value="MFS"/>
</dbReference>
<keyword evidence="2" id="KW-0813">Transport</keyword>
<evidence type="ECO:0000313" key="8">
    <source>
        <dbReference type="EMBL" id="MBO0932825.1"/>
    </source>
</evidence>
<dbReference type="PROSITE" id="PS50850">
    <property type="entry name" value="MFS"/>
    <property type="match status" value="1"/>
</dbReference>
<dbReference type="EMBL" id="JAFMYU010000015">
    <property type="protein sequence ID" value="MBO0932825.1"/>
    <property type="molecule type" value="Genomic_DNA"/>
</dbReference>
<evidence type="ECO:0000313" key="9">
    <source>
        <dbReference type="Proteomes" id="UP000664795"/>
    </source>
</evidence>
<dbReference type="GO" id="GO:0022857">
    <property type="term" value="F:transmembrane transporter activity"/>
    <property type="evidence" value="ECO:0007669"/>
    <property type="project" value="InterPro"/>
</dbReference>
<dbReference type="Gene3D" id="1.20.1250.20">
    <property type="entry name" value="MFS general substrate transporter like domains"/>
    <property type="match status" value="1"/>
</dbReference>
<dbReference type="Proteomes" id="UP000664795">
    <property type="component" value="Unassembled WGS sequence"/>
</dbReference>
<gene>
    <name evidence="8" type="ORF">J2I48_17575</name>
</gene>
<reference evidence="8 9" key="1">
    <citation type="submission" date="2021-03" db="EMBL/GenBank/DDBJ databases">
        <title>Fibrella sp. HMF5036 genome sequencing and assembly.</title>
        <authorList>
            <person name="Kang H."/>
            <person name="Kim H."/>
            <person name="Bae S."/>
            <person name="Joh K."/>
        </authorList>
    </citation>
    <scope>NUCLEOTIDE SEQUENCE [LARGE SCALE GENOMIC DNA]</scope>
    <source>
        <strain evidence="8 9">HMF5036</strain>
    </source>
</reference>
<evidence type="ECO:0000256" key="5">
    <source>
        <dbReference type="ARBA" id="ARBA00023136"/>
    </source>
</evidence>
<organism evidence="8 9">
    <name type="scientific">Fibrella aquatilis</name>
    <dbReference type="NCBI Taxonomy" id="2817059"/>
    <lineage>
        <taxon>Bacteria</taxon>
        <taxon>Pseudomonadati</taxon>
        <taxon>Bacteroidota</taxon>
        <taxon>Cytophagia</taxon>
        <taxon>Cytophagales</taxon>
        <taxon>Spirosomataceae</taxon>
        <taxon>Fibrella</taxon>
    </lineage>
</organism>
<dbReference type="GO" id="GO:0016020">
    <property type="term" value="C:membrane"/>
    <property type="evidence" value="ECO:0007669"/>
    <property type="project" value="UniProtKB-SubCell"/>
</dbReference>
<feature type="transmembrane region" description="Helical" evidence="6">
    <location>
        <begin position="72"/>
        <end position="96"/>
    </location>
</feature>
<protein>
    <submittedName>
        <fullName evidence="8">MFS transporter</fullName>
    </submittedName>
</protein>
<feature type="domain" description="Major facilitator superfamily (MFS) profile" evidence="7">
    <location>
        <begin position="6"/>
        <end position="406"/>
    </location>
</feature>
<comment type="caution">
    <text evidence="8">The sequence shown here is derived from an EMBL/GenBank/DDBJ whole genome shotgun (WGS) entry which is preliminary data.</text>
</comment>